<name>A0ABZ0XVD5_9BURK</name>
<evidence type="ECO:0000313" key="10">
    <source>
        <dbReference type="Proteomes" id="UP001326110"/>
    </source>
</evidence>
<proteinExistence type="inferred from homology"/>
<feature type="domain" description="PilY1 beta-propeller" evidence="8">
    <location>
        <begin position="211"/>
        <end position="557"/>
    </location>
</feature>
<feature type="compositionally biased region" description="Low complexity" evidence="7">
    <location>
        <begin position="638"/>
        <end position="661"/>
    </location>
</feature>
<dbReference type="InterPro" id="IPR008707">
    <property type="entry name" value="B-propeller_PilY1"/>
</dbReference>
<evidence type="ECO:0000256" key="2">
    <source>
        <dbReference type="ARBA" id="ARBA00008387"/>
    </source>
</evidence>
<evidence type="ECO:0000256" key="1">
    <source>
        <dbReference type="ARBA" id="ARBA00004561"/>
    </source>
</evidence>
<dbReference type="RefSeq" id="WP_322533742.1">
    <property type="nucleotide sequence ID" value="NZ_CP140152.1"/>
</dbReference>
<protein>
    <submittedName>
        <fullName evidence="9">PilC/PilY family type IV pilus protein</fullName>
    </submittedName>
</protein>
<keyword evidence="10" id="KW-1185">Reference proteome</keyword>
<dbReference type="SUPFAM" id="SSF50998">
    <property type="entry name" value="Quinoprotein alcohol dehydrogenase-like"/>
    <property type="match status" value="1"/>
</dbReference>
<feature type="region of interest" description="Disordered" evidence="7">
    <location>
        <begin position="629"/>
        <end position="666"/>
    </location>
</feature>
<gene>
    <name evidence="9" type="ORF">SR858_18860</name>
</gene>
<sequence>MVWLTMVPERCLIYCLIACVSWGVSNAAWSAPPLLAIASEPLASSCRQDSAGQLEGPALVLVPSKPDQAGTLYQSAMQTADWSGSFIRYAMAPGTGGLSQAKQAVWDAGALLTGSAIRAASPPPERRNLHTAIVQADGTLVMVPFAWEALSPEQRAQLDPASDGSGPQRLAWLRGERSAEGTLFRARGSVLGNSVHSTPVNVGQSSQGLVRARPDMLYLGANDGMLHAFNAADGAELFAYVPAALFGALHRLADKDYVHRAYVDGPTQAGDVMIAGSARTVLVSGMGGGAQGVFALDITDPVRFAEQGGVLWEFTDRHDPNIGNVTSTPQLAKLRVGTYGGAPVYRYFAVVASGLNNYAADGNASPSGDGALFLLALDKPRNAPWRLNDNYYRLRTPIADATLPNALYAPALVADRQGAARYAYAGDLQGNLWRFDLTAGPSWSLAAQAGQAGQVIQTVRTGQIIQTVQTVQTGPVVQTAQTGQAQPLADNASLSPLFVARDASGRRQPIAQLPQVAHADNGGYLVLFGTGKLIEQADRDPARFAPQTYYAIRDSLRTPPEPVSGRRQLTRRELKGDPASERLAIEGEAMAPGSMGWYMDLLASSTTGERSLDSGVLVNGALAFNTVLPINEGGQSGQSGQPGTPATPGTPTTPTTPGNPGASCSPAHSRTYVLNVLTGLALGQSVTARLPPTLEAPPPVVAERTTRYVPRPLLLPVPSIKPPTAREPTGRANLEQDFAIGTPGPQGEPVLGTVHTRKRAGRLSWREVANWRQLHQAYQQPQANQANQAHQAQRAVP</sequence>
<comment type="similarity">
    <text evidence="2">Belongs to the PilY1 family.</text>
</comment>
<dbReference type="InterPro" id="IPR011047">
    <property type="entry name" value="Quinoprotein_ADH-like_sf"/>
</dbReference>
<evidence type="ECO:0000259" key="8">
    <source>
        <dbReference type="Pfam" id="PF05567"/>
    </source>
</evidence>
<keyword evidence="5" id="KW-0106">Calcium</keyword>
<keyword evidence="4" id="KW-0479">Metal-binding</keyword>
<comment type="subcellular location">
    <subcellularLocation>
        <location evidence="1">Fimbrium</location>
    </subcellularLocation>
</comment>
<evidence type="ECO:0000256" key="6">
    <source>
        <dbReference type="ARBA" id="ARBA00023263"/>
    </source>
</evidence>
<dbReference type="Pfam" id="PF05567">
    <property type="entry name" value="T4P_PilY1"/>
    <property type="match status" value="1"/>
</dbReference>
<dbReference type="InterPro" id="IPR015943">
    <property type="entry name" value="WD40/YVTN_repeat-like_dom_sf"/>
</dbReference>
<accession>A0ABZ0XVD5</accession>
<evidence type="ECO:0000256" key="3">
    <source>
        <dbReference type="ARBA" id="ARBA00022558"/>
    </source>
</evidence>
<keyword evidence="6" id="KW-0281">Fimbrium</keyword>
<feature type="region of interest" description="Disordered" evidence="7">
    <location>
        <begin position="778"/>
        <end position="797"/>
    </location>
</feature>
<evidence type="ECO:0000256" key="5">
    <source>
        <dbReference type="ARBA" id="ARBA00022837"/>
    </source>
</evidence>
<dbReference type="EMBL" id="CP140152">
    <property type="protein sequence ID" value="WQH03110.1"/>
    <property type="molecule type" value="Genomic_DNA"/>
</dbReference>
<dbReference type="Proteomes" id="UP001326110">
    <property type="component" value="Chromosome"/>
</dbReference>
<reference evidence="9 10" key="1">
    <citation type="submission" date="2023-11" db="EMBL/GenBank/DDBJ databases">
        <title>MicrobeMod: A computational toolkit for identifying prokaryotic methylation and restriction-modification with nanopore sequencing.</title>
        <authorList>
            <person name="Crits-Christoph A."/>
            <person name="Kang S.C."/>
            <person name="Lee H."/>
            <person name="Ostrov N."/>
        </authorList>
    </citation>
    <scope>NUCLEOTIDE SEQUENCE [LARGE SCALE GENOMIC DNA]</scope>
    <source>
        <strain evidence="9 10">ATCC 25935</strain>
    </source>
</reference>
<organism evidence="9 10">
    <name type="scientific">Duganella zoogloeoides</name>
    <dbReference type="NCBI Taxonomy" id="75659"/>
    <lineage>
        <taxon>Bacteria</taxon>
        <taxon>Pseudomonadati</taxon>
        <taxon>Pseudomonadota</taxon>
        <taxon>Betaproteobacteria</taxon>
        <taxon>Burkholderiales</taxon>
        <taxon>Oxalobacteraceae</taxon>
        <taxon>Telluria group</taxon>
        <taxon>Duganella</taxon>
    </lineage>
</organism>
<evidence type="ECO:0000256" key="4">
    <source>
        <dbReference type="ARBA" id="ARBA00022723"/>
    </source>
</evidence>
<evidence type="ECO:0000256" key="7">
    <source>
        <dbReference type="SAM" id="MobiDB-lite"/>
    </source>
</evidence>
<keyword evidence="3" id="KW-1029">Fimbrium biogenesis</keyword>
<evidence type="ECO:0000313" key="9">
    <source>
        <dbReference type="EMBL" id="WQH03110.1"/>
    </source>
</evidence>
<dbReference type="Gene3D" id="2.130.10.10">
    <property type="entry name" value="YVTN repeat-like/Quinoprotein amine dehydrogenase"/>
    <property type="match status" value="1"/>
</dbReference>